<evidence type="ECO:0000313" key="1">
    <source>
        <dbReference type="Proteomes" id="UP000036681"/>
    </source>
</evidence>
<dbReference type="Proteomes" id="UP000036681">
    <property type="component" value="Unplaced"/>
</dbReference>
<evidence type="ECO:0000313" key="2">
    <source>
        <dbReference type="WBParaSite" id="ALUE_0000222101-mRNA-1"/>
    </source>
</evidence>
<organism evidence="1 2">
    <name type="scientific">Ascaris lumbricoides</name>
    <name type="common">Giant roundworm</name>
    <dbReference type="NCBI Taxonomy" id="6252"/>
    <lineage>
        <taxon>Eukaryota</taxon>
        <taxon>Metazoa</taxon>
        <taxon>Ecdysozoa</taxon>
        <taxon>Nematoda</taxon>
        <taxon>Chromadorea</taxon>
        <taxon>Rhabditida</taxon>
        <taxon>Spirurina</taxon>
        <taxon>Ascaridomorpha</taxon>
        <taxon>Ascaridoidea</taxon>
        <taxon>Ascarididae</taxon>
        <taxon>Ascaris</taxon>
    </lineage>
</organism>
<reference evidence="2" key="1">
    <citation type="submission" date="2017-02" db="UniProtKB">
        <authorList>
            <consortium name="WormBaseParasite"/>
        </authorList>
    </citation>
    <scope>IDENTIFICATION</scope>
</reference>
<accession>A0A0M3HL26</accession>
<sequence length="33" mass="3741">MRKCASIRHNYIKTGNNSFASEQLSILFLSSHS</sequence>
<dbReference type="WBParaSite" id="ALUE_0000222101-mRNA-1">
    <property type="protein sequence ID" value="ALUE_0000222101-mRNA-1"/>
    <property type="gene ID" value="ALUE_0000222101"/>
</dbReference>
<name>A0A0M3HL26_ASCLU</name>
<keyword evidence="1" id="KW-1185">Reference proteome</keyword>
<protein>
    <submittedName>
        <fullName evidence="2">Uncharacterized protein</fullName>
    </submittedName>
</protein>
<proteinExistence type="predicted"/>
<dbReference type="AlphaFoldDB" id="A0A0M3HL26"/>